<keyword evidence="3" id="KW-1185">Reference proteome</keyword>
<keyword evidence="1" id="KW-0732">Signal</keyword>
<proteinExistence type="predicted"/>
<evidence type="ECO:0000313" key="2">
    <source>
        <dbReference type="EMBL" id="OAQ22261.1"/>
    </source>
</evidence>
<feature type="signal peptide" evidence="1">
    <location>
        <begin position="1"/>
        <end position="18"/>
    </location>
</feature>
<accession>A0A197JCN3</accession>
<name>A0A197JCN3_9FUNG</name>
<evidence type="ECO:0000256" key="1">
    <source>
        <dbReference type="SAM" id="SignalP"/>
    </source>
</evidence>
<feature type="chain" id="PRO_5008275793" evidence="1">
    <location>
        <begin position="19"/>
        <end position="97"/>
    </location>
</feature>
<reference evidence="2 3" key="1">
    <citation type="submission" date="2016-05" db="EMBL/GenBank/DDBJ databases">
        <title>Genome sequencing reveals origins of a unique bacterial endosymbiosis in the earliest lineages of terrestrial Fungi.</title>
        <authorList>
            <consortium name="DOE Joint Genome Institute"/>
            <person name="Uehling J."/>
            <person name="Gryganskyi A."/>
            <person name="Hameed K."/>
            <person name="Tschaplinski T."/>
            <person name="Misztal P."/>
            <person name="Wu S."/>
            <person name="Desiro A."/>
            <person name="Vande Pol N."/>
            <person name="Du Z.-Y."/>
            <person name="Zienkiewicz A."/>
            <person name="Zienkiewicz K."/>
            <person name="Morin E."/>
            <person name="Tisserant E."/>
            <person name="Splivallo R."/>
            <person name="Hainaut M."/>
            <person name="Henrissat B."/>
            <person name="Ohm R."/>
            <person name="Kuo A."/>
            <person name="Yan J."/>
            <person name="Lipzen A."/>
            <person name="Nolan M."/>
            <person name="Labutti K."/>
            <person name="Barry K."/>
            <person name="Goldstein A."/>
            <person name="Labbe J."/>
            <person name="Schadt C."/>
            <person name="Tuskan G."/>
            <person name="Grigoriev I."/>
            <person name="Martin F."/>
            <person name="Vilgalys R."/>
            <person name="Bonito G."/>
        </authorList>
    </citation>
    <scope>NUCLEOTIDE SEQUENCE [LARGE SCALE GENOMIC DNA]</scope>
    <source>
        <strain evidence="2 3">AG-77</strain>
    </source>
</reference>
<dbReference type="AlphaFoldDB" id="A0A197JCN3"/>
<dbReference type="Proteomes" id="UP000078512">
    <property type="component" value="Unassembled WGS sequence"/>
</dbReference>
<dbReference type="OrthoDB" id="2253742at2759"/>
<dbReference type="EMBL" id="KV442190">
    <property type="protein sequence ID" value="OAQ22261.1"/>
    <property type="molecule type" value="Genomic_DNA"/>
</dbReference>
<evidence type="ECO:0000313" key="3">
    <source>
        <dbReference type="Proteomes" id="UP000078512"/>
    </source>
</evidence>
<organism evidence="2 3">
    <name type="scientific">Linnemannia elongata AG-77</name>
    <dbReference type="NCBI Taxonomy" id="1314771"/>
    <lineage>
        <taxon>Eukaryota</taxon>
        <taxon>Fungi</taxon>
        <taxon>Fungi incertae sedis</taxon>
        <taxon>Mucoromycota</taxon>
        <taxon>Mortierellomycotina</taxon>
        <taxon>Mortierellomycetes</taxon>
        <taxon>Mortierellales</taxon>
        <taxon>Mortierellaceae</taxon>
        <taxon>Linnemannia</taxon>
    </lineage>
</organism>
<gene>
    <name evidence="2" type="ORF">K457DRAFT_143536</name>
</gene>
<sequence length="97" mass="9957">MKVLAILALIATIGFASADGSAAGDYYVGTKHVTYSCEISGTSATCIQNVTDGYISAARCESSNWGTGNGKAKKGQCCKTSADCKDTCNGVICGKSW</sequence>
<protein>
    <submittedName>
        <fullName evidence="2">Uncharacterized protein</fullName>
    </submittedName>
</protein>